<name>A0A7L0TRI8_CHOAC</name>
<dbReference type="SMART" id="SM00239">
    <property type="entry name" value="C2"/>
    <property type="match status" value="2"/>
</dbReference>
<keyword evidence="12" id="KW-1185">Reference proteome</keyword>
<dbReference type="SMART" id="SM00146">
    <property type="entry name" value="PI3Kc"/>
    <property type="match status" value="1"/>
</dbReference>
<dbReference type="GO" id="GO:0005942">
    <property type="term" value="C:phosphatidylinositol 3-kinase complex"/>
    <property type="evidence" value="ECO:0007669"/>
    <property type="project" value="TreeGrafter"/>
</dbReference>
<dbReference type="InterPro" id="IPR002420">
    <property type="entry name" value="PI3K-type_C2_dom"/>
</dbReference>
<dbReference type="InterPro" id="IPR000403">
    <property type="entry name" value="PI3/4_kinase_cat_dom"/>
</dbReference>
<gene>
    <name evidence="11" type="primary">Pik3c2g</name>
    <name evidence="11" type="ORF">CHOACU_R01117</name>
</gene>
<dbReference type="PROSITE" id="PS00915">
    <property type="entry name" value="PI3_4_KINASE_1"/>
    <property type="match status" value="1"/>
</dbReference>
<protein>
    <submittedName>
        <fullName evidence="11">P3C2G kinase</fullName>
    </submittedName>
</protein>
<feature type="domain" description="C2 PI3K-type" evidence="10">
    <location>
        <begin position="499"/>
        <end position="654"/>
    </location>
</feature>
<dbReference type="GO" id="GO:0016477">
    <property type="term" value="P:cell migration"/>
    <property type="evidence" value="ECO:0007669"/>
    <property type="project" value="TreeGrafter"/>
</dbReference>
<dbReference type="SMART" id="SM00312">
    <property type="entry name" value="PX"/>
    <property type="match status" value="1"/>
</dbReference>
<dbReference type="FunFam" id="3.30.1010.10:FF:000001">
    <property type="entry name" value="Phosphatidylinositol 4-phosphate 3-kinase C2 domain-containing subunit beta"/>
    <property type="match status" value="1"/>
</dbReference>
<dbReference type="GO" id="GO:0035091">
    <property type="term" value="F:phosphatidylinositol binding"/>
    <property type="evidence" value="ECO:0007669"/>
    <property type="project" value="InterPro"/>
</dbReference>
<evidence type="ECO:0000259" key="6">
    <source>
        <dbReference type="PROSITE" id="PS50004"/>
    </source>
</evidence>
<dbReference type="EMBL" id="VXAQ01000072">
    <property type="protein sequence ID" value="NXL57331.1"/>
    <property type="molecule type" value="Genomic_DNA"/>
</dbReference>
<dbReference type="InterPro" id="IPR015433">
    <property type="entry name" value="PI3/4_kinase"/>
</dbReference>
<dbReference type="GO" id="GO:0043491">
    <property type="term" value="P:phosphatidylinositol 3-kinase/protein kinase B signal transduction"/>
    <property type="evidence" value="ECO:0007669"/>
    <property type="project" value="TreeGrafter"/>
</dbReference>
<dbReference type="GO" id="GO:0005737">
    <property type="term" value="C:cytoplasm"/>
    <property type="evidence" value="ECO:0007669"/>
    <property type="project" value="TreeGrafter"/>
</dbReference>
<dbReference type="InterPro" id="IPR036940">
    <property type="entry name" value="PI3/4_kinase_cat_sf"/>
</dbReference>
<evidence type="ECO:0000256" key="3">
    <source>
        <dbReference type="ARBA" id="ARBA00022777"/>
    </source>
</evidence>
<evidence type="ECO:0000256" key="4">
    <source>
        <dbReference type="ARBA" id="ARBA00023985"/>
    </source>
</evidence>
<dbReference type="Pfam" id="PF00454">
    <property type="entry name" value="PI3_PI4_kinase"/>
    <property type="match status" value="1"/>
</dbReference>
<dbReference type="PROSITE" id="PS51545">
    <property type="entry name" value="PIK_HELICAL"/>
    <property type="match status" value="1"/>
</dbReference>
<dbReference type="CDD" id="cd04012">
    <property type="entry name" value="C2A_PI3K_class_II"/>
    <property type="match status" value="1"/>
</dbReference>
<dbReference type="FunFam" id="2.60.40.150:FF:000125">
    <property type="entry name" value="Phosphatidylinositol-4-phosphate 3-kinase catalytic subunit type 2 gamma"/>
    <property type="match status" value="1"/>
</dbReference>
<dbReference type="Gene3D" id="3.30.1010.10">
    <property type="entry name" value="Phosphatidylinositol 3-kinase Catalytic Subunit, Chain A, domain 4"/>
    <property type="match status" value="1"/>
</dbReference>
<dbReference type="Pfam" id="PF00613">
    <property type="entry name" value="PI3Ka"/>
    <property type="match status" value="1"/>
</dbReference>
<evidence type="ECO:0000259" key="10">
    <source>
        <dbReference type="PROSITE" id="PS51547"/>
    </source>
</evidence>
<dbReference type="Proteomes" id="UP000568556">
    <property type="component" value="Unassembled WGS sequence"/>
</dbReference>
<accession>A0A7L0TRI8</accession>
<feature type="domain" description="C2" evidence="6">
    <location>
        <begin position="1348"/>
        <end position="1465"/>
    </location>
</feature>
<dbReference type="SUPFAM" id="SSF64268">
    <property type="entry name" value="PX domain"/>
    <property type="match status" value="1"/>
</dbReference>
<dbReference type="SUPFAM" id="SSF49562">
    <property type="entry name" value="C2 domain (Calcium/lipid-binding domain, CaLB)"/>
    <property type="match status" value="2"/>
</dbReference>
<comment type="similarity">
    <text evidence="1">Belongs to the PI3/PI4-kinase family. Type III PI4K subfamily.</text>
</comment>
<dbReference type="Gene3D" id="1.25.40.70">
    <property type="entry name" value="Phosphatidylinositol 3-kinase, accessory domain (PIK)"/>
    <property type="match status" value="1"/>
</dbReference>
<feature type="domain" description="PIK helical" evidence="9">
    <location>
        <begin position="662"/>
        <end position="838"/>
    </location>
</feature>
<dbReference type="FunFam" id="1.10.1070.11:FF:000013">
    <property type="entry name" value="Phosphatidylinositol 4-phosphate 3-kinase C2 domain-containing subunit gamma"/>
    <property type="match status" value="1"/>
</dbReference>
<dbReference type="PANTHER" id="PTHR10048:SF29">
    <property type="entry name" value="PHOSPHATIDYLINOSITOL 3-KINASE C2 DOMAIN-CONTAINING SUBUNIT GAMMA"/>
    <property type="match status" value="1"/>
</dbReference>
<dbReference type="GO" id="GO:0016303">
    <property type="term" value="F:1-phosphatidylinositol-3-kinase activity"/>
    <property type="evidence" value="ECO:0007669"/>
    <property type="project" value="UniProtKB-EC"/>
</dbReference>
<feature type="domain" description="PX" evidence="7">
    <location>
        <begin position="1219"/>
        <end position="1331"/>
    </location>
</feature>
<dbReference type="InterPro" id="IPR029071">
    <property type="entry name" value="Ubiquitin-like_domsf"/>
</dbReference>
<dbReference type="InterPro" id="IPR001263">
    <property type="entry name" value="PI3K_accessory_dom"/>
</dbReference>
<dbReference type="InterPro" id="IPR001683">
    <property type="entry name" value="PX_dom"/>
</dbReference>
<dbReference type="Pfam" id="PF00792">
    <property type="entry name" value="PI3K_C2"/>
    <property type="match status" value="1"/>
</dbReference>
<dbReference type="InterPro" id="IPR016024">
    <property type="entry name" value="ARM-type_fold"/>
</dbReference>
<sequence>MAYFGMVPFSHNEFREGQAGDQASYPMYSSGAAGEVRLGFDRIVDEVSNEFFFYGSSHSHHHEEIFFPSDVFGLNMPDQQFYAQPLVAYGEVHPGKPLPHWKEGTVSPMIGFRSSLLSDYRNLSLEDLYPYSQEREIHGRYRITPATNVFDSSVERGNTNLSFQIGFDNVDAQCPVFLDNYPFGQEVRDESRNGESCLTNTSRRCDIGPTCPSSSGHDREATGWSIQLVEANQGSNENTVAFCNAVEKIRNAYPAFDLKTNTGKIWSVTTRFPDHILGESKFRISVWTDFSPYPLLLTQRADCITHDLIVEILHCTNQYPVQEECLLSICGSDEFLQNNCTLGSHESLRKATTSIQLQLHNAKNLKRSLARTQEDDQRHFSVNQLLEDHCAWRLTQQNLVSIIMKYRGQVEYLLQNEHLVDNVIEVAKAVCGVLCFVETRDITAAVQKLRAVPLVKAQAAVTELSMAISCLIHVYSSSFDTNFQLASIPESPLCADISLDSQLSFTVYAAHNIPETWVDSYKVFSFSCSLTYAGKTICQVKICKNIPVKRSFFFLADWNEKITFPLRIKALPRETMLTIKLLGVNSASKNTEVLAWTCTPLYPKERLIHGTVLLSMTLYSTLTTTMITPGICSTDTPTSVVLQIDFPETTLEFVKPEPEEGRGALEEPTKDCLKHITRLSRTHSLLLLSEQQRRILWFYRFYCNDQNCSLPLVLGSAPSWDQTTVSEMYGVLRRWKFSNPLEALGLLTFSFPDQDIRRRAVQQIENLSNDELLEYLPQLVQVLKFEWSLESPLVKLLLNRSLQSIQIAHQLYWLLKNAQNEVHFKIWYQKLLAALQFCAGKSLNNEFSKEEKLIRILEDIAENVKAASDPKRKEVLKVELNRLQQFFQEVKVCRLPLNPALVVQGIEANSCSYFTSNAFPLKISFINANAPSGNINVIFKIGDDLRQDMLVLQIIRVMDSIWLQEGLDMQMIIYRCLSTGKSQGLVQMVPDATTLAKIHRKSGLIGPLKENTIKKWFHHHHPLESSYQEAIRNFFYSCAGWCVVTFILGVCDRHSDNIMLTNAGHMFHIDFGRFLGHAQTFGSIRRDRAPFIFTSEMEYFITEGGKNPRRFQEFVELCCRAYNIVRKHSQLLLNLLEMMLHAGLPELNSIQDLKYVYDNLRPQDSDLQATSYFTRKIKESLECLPVKLNNLIHTLAQMSMTGSAKPPAPEIVPQEWMMLNAEKSIARATILGFNKKSDSLYLVQVVQTCNVVTFVEKSFDQFTKLHSNLLKQFPSHALPEFPHSRHLPFTDLEHKRVKDLNLYLKQLLSGSRKLANNELVLSFFLNWYKSTLAEDSSSVTLGPQSTDHKPGVQLVISYESSRLTIMLKHMRNIHLPDGSAPSAHAEFYLLPDPYEVSRRKTRTAPKSSDPTYNEIVTYDKVTELKGRILKLVVKSKGTFVGAVNIQLSSVQLNEEKWYPLGNSVI</sequence>
<reference evidence="11 12" key="1">
    <citation type="submission" date="2019-09" db="EMBL/GenBank/DDBJ databases">
        <title>Bird 10,000 Genomes (B10K) Project - Family phase.</title>
        <authorList>
            <person name="Zhang G."/>
        </authorList>
    </citation>
    <scope>NUCLEOTIDE SEQUENCE [LARGE SCALE GENOMIC DNA]</scope>
    <source>
        <strain evidence="11">B10K-DU-008-62</strain>
        <tissue evidence="11">Mixed tissue sample</tissue>
    </source>
</reference>
<dbReference type="GO" id="GO:0005886">
    <property type="term" value="C:plasma membrane"/>
    <property type="evidence" value="ECO:0007669"/>
    <property type="project" value="TreeGrafter"/>
</dbReference>
<dbReference type="InterPro" id="IPR036871">
    <property type="entry name" value="PX_dom_sf"/>
</dbReference>
<feature type="domain" description="PI3K/PI4K catalytic" evidence="8">
    <location>
        <begin position="907"/>
        <end position="1185"/>
    </location>
</feature>
<feature type="non-terminal residue" evidence="11">
    <location>
        <position position="1465"/>
    </location>
</feature>
<keyword evidence="3 11" id="KW-0418">Kinase</keyword>
<dbReference type="GO" id="GO:0048015">
    <property type="term" value="P:phosphatidylinositol-mediated signaling"/>
    <property type="evidence" value="ECO:0007669"/>
    <property type="project" value="TreeGrafter"/>
</dbReference>
<dbReference type="Gene3D" id="2.60.40.150">
    <property type="entry name" value="C2 domain"/>
    <property type="match status" value="2"/>
</dbReference>
<evidence type="ECO:0000256" key="5">
    <source>
        <dbReference type="ARBA" id="ARBA00029297"/>
    </source>
</evidence>
<evidence type="ECO:0000259" key="7">
    <source>
        <dbReference type="PROSITE" id="PS50195"/>
    </source>
</evidence>
<dbReference type="Pfam" id="PF00168">
    <property type="entry name" value="C2"/>
    <property type="match status" value="1"/>
</dbReference>
<dbReference type="InterPro" id="IPR000008">
    <property type="entry name" value="C2_dom"/>
</dbReference>
<keyword evidence="2" id="KW-0808">Transferase</keyword>
<dbReference type="PROSITE" id="PS00916">
    <property type="entry name" value="PI3_4_KINASE_2"/>
    <property type="match status" value="1"/>
</dbReference>
<proteinExistence type="inferred from homology"/>
<comment type="catalytic activity">
    <reaction evidence="4">
        <text>a 1,2-diacyl-sn-glycero-3-phospho-(1D-myo-inositol) + ATP = a 1,2-diacyl-sn-glycero-3-phospho-(1D-myo-inositol-3-phosphate) + ADP + H(+)</text>
        <dbReference type="Rhea" id="RHEA:12709"/>
        <dbReference type="ChEBI" id="CHEBI:15378"/>
        <dbReference type="ChEBI" id="CHEBI:30616"/>
        <dbReference type="ChEBI" id="CHEBI:57880"/>
        <dbReference type="ChEBI" id="CHEBI:58088"/>
        <dbReference type="ChEBI" id="CHEBI:456216"/>
        <dbReference type="EC" id="2.7.1.137"/>
    </reaction>
    <physiologicalReaction direction="left-to-right" evidence="4">
        <dbReference type="Rhea" id="RHEA:12710"/>
    </physiologicalReaction>
</comment>
<dbReference type="SMART" id="SM00145">
    <property type="entry name" value="PI3Ka"/>
    <property type="match status" value="1"/>
</dbReference>
<evidence type="ECO:0000313" key="11">
    <source>
        <dbReference type="EMBL" id="NXL57331.1"/>
    </source>
</evidence>
<dbReference type="InterPro" id="IPR018936">
    <property type="entry name" value="PI3/4_kinase_CS"/>
</dbReference>
<evidence type="ECO:0000256" key="1">
    <source>
        <dbReference type="ARBA" id="ARBA00006209"/>
    </source>
</evidence>
<dbReference type="SMART" id="SM00142">
    <property type="entry name" value="PI3K_C2"/>
    <property type="match status" value="1"/>
</dbReference>
<dbReference type="PROSITE" id="PS51547">
    <property type="entry name" value="C2_PI3K"/>
    <property type="match status" value="1"/>
</dbReference>
<dbReference type="SUPFAM" id="SSF54236">
    <property type="entry name" value="Ubiquitin-like"/>
    <property type="match status" value="1"/>
</dbReference>
<dbReference type="SUPFAM" id="SSF48371">
    <property type="entry name" value="ARM repeat"/>
    <property type="match status" value="1"/>
</dbReference>
<comment type="caution">
    <text evidence="11">The sequence shown here is derived from an EMBL/GenBank/DDBJ whole genome shotgun (WGS) entry which is preliminary data.</text>
</comment>
<dbReference type="Pfam" id="PF00787">
    <property type="entry name" value="PX"/>
    <property type="match status" value="1"/>
</dbReference>
<dbReference type="PROSITE" id="PS50195">
    <property type="entry name" value="PX"/>
    <property type="match status" value="1"/>
</dbReference>
<organism evidence="11 12">
    <name type="scientific">Chordeiles acutipennis</name>
    <name type="common">Lesser nighthawk</name>
    <name type="synonym">Caprimulgus acutipennis</name>
    <dbReference type="NCBI Taxonomy" id="118183"/>
    <lineage>
        <taxon>Eukaryota</taxon>
        <taxon>Metazoa</taxon>
        <taxon>Chordata</taxon>
        <taxon>Craniata</taxon>
        <taxon>Vertebrata</taxon>
        <taxon>Euteleostomi</taxon>
        <taxon>Archelosauria</taxon>
        <taxon>Archosauria</taxon>
        <taxon>Dinosauria</taxon>
        <taxon>Saurischia</taxon>
        <taxon>Theropoda</taxon>
        <taxon>Coelurosauria</taxon>
        <taxon>Aves</taxon>
        <taxon>Neognathae</taxon>
        <taxon>Neoaves</taxon>
        <taxon>Strisores</taxon>
        <taxon>Caprimulgiformes</taxon>
        <taxon>Caprimulgidae</taxon>
        <taxon>Chordeilinae</taxon>
        <taxon>Chordeiles</taxon>
    </lineage>
</organism>
<evidence type="ECO:0000259" key="8">
    <source>
        <dbReference type="PROSITE" id="PS50290"/>
    </source>
</evidence>
<dbReference type="Gene3D" id="1.10.1070.11">
    <property type="entry name" value="Phosphatidylinositol 3-/4-kinase, catalytic domain"/>
    <property type="match status" value="1"/>
</dbReference>
<dbReference type="PANTHER" id="PTHR10048">
    <property type="entry name" value="PHOSPHATIDYLINOSITOL KINASE"/>
    <property type="match status" value="1"/>
</dbReference>
<dbReference type="Gene3D" id="3.30.1520.10">
    <property type="entry name" value="Phox-like domain"/>
    <property type="match status" value="1"/>
</dbReference>
<dbReference type="PROSITE" id="PS50290">
    <property type="entry name" value="PI3_4_KINASE_3"/>
    <property type="match status" value="1"/>
</dbReference>
<dbReference type="GO" id="GO:0035005">
    <property type="term" value="F:1-phosphatidylinositol-4-phosphate 3-kinase activity"/>
    <property type="evidence" value="ECO:0007669"/>
    <property type="project" value="UniProtKB-EC"/>
</dbReference>
<evidence type="ECO:0000256" key="2">
    <source>
        <dbReference type="ARBA" id="ARBA00022679"/>
    </source>
</evidence>
<dbReference type="InterPro" id="IPR037707">
    <property type="entry name" value="PI3-kinase_C2_gamma_cat"/>
</dbReference>
<evidence type="ECO:0000313" key="12">
    <source>
        <dbReference type="Proteomes" id="UP000568556"/>
    </source>
</evidence>
<evidence type="ECO:0000259" key="9">
    <source>
        <dbReference type="PROSITE" id="PS51545"/>
    </source>
</evidence>
<dbReference type="SUPFAM" id="SSF56112">
    <property type="entry name" value="Protein kinase-like (PK-like)"/>
    <property type="match status" value="1"/>
</dbReference>
<dbReference type="InterPro" id="IPR035892">
    <property type="entry name" value="C2_domain_sf"/>
</dbReference>
<feature type="non-terminal residue" evidence="11">
    <location>
        <position position="1"/>
    </location>
</feature>
<dbReference type="PROSITE" id="PS50004">
    <property type="entry name" value="C2"/>
    <property type="match status" value="1"/>
</dbReference>
<dbReference type="OrthoDB" id="67688at2759"/>
<dbReference type="CDD" id="cd05177">
    <property type="entry name" value="PI3Kc_C2_gamma"/>
    <property type="match status" value="1"/>
</dbReference>
<dbReference type="InterPro" id="IPR011009">
    <property type="entry name" value="Kinase-like_dom_sf"/>
</dbReference>
<comment type="catalytic activity">
    <reaction evidence="5">
        <text>a 1,2-diacyl-sn-glycero-3-phospho-(1D-myo-inositol 4-phosphate) + ATP = a 1,2-diacyl-sn-glycero-3-phospho-(1D-myo-inositol-3,4-bisphosphate) + ADP + H(+)</text>
        <dbReference type="Rhea" id="RHEA:18373"/>
        <dbReference type="ChEBI" id="CHEBI:15378"/>
        <dbReference type="ChEBI" id="CHEBI:30616"/>
        <dbReference type="ChEBI" id="CHEBI:57658"/>
        <dbReference type="ChEBI" id="CHEBI:58178"/>
        <dbReference type="ChEBI" id="CHEBI:456216"/>
        <dbReference type="EC" id="2.7.1.154"/>
    </reaction>
    <physiologicalReaction direction="left-to-right" evidence="5">
        <dbReference type="Rhea" id="RHEA:18374"/>
    </physiologicalReaction>
</comment>
<dbReference type="FunFam" id="3.30.1520.10:FF:000026">
    <property type="entry name" value="Phosphatidylinositol 4-phosphate 3-kinase C2 domain-containing subunit gamma"/>
    <property type="match status" value="1"/>
</dbReference>
<dbReference type="InterPro" id="IPR042236">
    <property type="entry name" value="PI3K_accessory_sf"/>
</dbReference>